<proteinExistence type="predicted"/>
<keyword evidence="4 8" id="KW-0067">ATP-binding</keyword>
<evidence type="ECO:0000256" key="4">
    <source>
        <dbReference type="ARBA" id="ARBA00022840"/>
    </source>
</evidence>
<feature type="transmembrane region" description="Helical" evidence="6">
    <location>
        <begin position="148"/>
        <end position="171"/>
    </location>
</feature>
<keyword evidence="6" id="KW-1133">Transmembrane helix</keyword>
<accession>A0ABS6BUZ7</accession>
<dbReference type="InterPro" id="IPR005467">
    <property type="entry name" value="His_kinase_dom"/>
</dbReference>
<organism evidence="8 9">
    <name type="scientific">Clostridium frigoris</name>
    <dbReference type="NCBI Taxonomy" id="205327"/>
    <lineage>
        <taxon>Bacteria</taxon>
        <taxon>Bacillati</taxon>
        <taxon>Bacillota</taxon>
        <taxon>Clostridia</taxon>
        <taxon>Eubacteriales</taxon>
        <taxon>Clostridiaceae</taxon>
        <taxon>Clostridium</taxon>
    </lineage>
</organism>
<comment type="caution">
    <text evidence="8">The sequence shown here is derived from an EMBL/GenBank/DDBJ whole genome shotgun (WGS) entry which is preliminary data.</text>
</comment>
<evidence type="ECO:0000259" key="7">
    <source>
        <dbReference type="PROSITE" id="PS50109"/>
    </source>
</evidence>
<evidence type="ECO:0000256" key="1">
    <source>
        <dbReference type="ARBA" id="ARBA00022679"/>
    </source>
</evidence>
<evidence type="ECO:0000256" key="5">
    <source>
        <dbReference type="ARBA" id="ARBA00023012"/>
    </source>
</evidence>
<evidence type="ECO:0000313" key="8">
    <source>
        <dbReference type="EMBL" id="MBU3159673.1"/>
    </source>
</evidence>
<evidence type="ECO:0000256" key="3">
    <source>
        <dbReference type="ARBA" id="ARBA00022777"/>
    </source>
</evidence>
<feature type="transmembrane region" description="Helical" evidence="6">
    <location>
        <begin position="36"/>
        <end position="53"/>
    </location>
</feature>
<dbReference type="PROSITE" id="PS50109">
    <property type="entry name" value="HIS_KIN"/>
    <property type="match status" value="1"/>
</dbReference>
<feature type="transmembrane region" description="Helical" evidence="6">
    <location>
        <begin position="12"/>
        <end position="30"/>
    </location>
</feature>
<keyword evidence="5" id="KW-0902">Two-component regulatory system</keyword>
<dbReference type="GO" id="GO:0005524">
    <property type="term" value="F:ATP binding"/>
    <property type="evidence" value="ECO:0007669"/>
    <property type="project" value="UniProtKB-KW"/>
</dbReference>
<keyword evidence="1" id="KW-0808">Transferase</keyword>
<dbReference type="InterPro" id="IPR003594">
    <property type="entry name" value="HATPase_dom"/>
</dbReference>
<dbReference type="EMBL" id="JAHLDV010000012">
    <property type="protein sequence ID" value="MBU3159673.1"/>
    <property type="molecule type" value="Genomic_DNA"/>
</dbReference>
<feature type="transmembrane region" description="Helical" evidence="6">
    <location>
        <begin position="60"/>
        <end position="81"/>
    </location>
</feature>
<keyword evidence="9" id="KW-1185">Reference proteome</keyword>
<feature type="domain" description="Histidine kinase" evidence="7">
    <location>
        <begin position="223"/>
        <end position="429"/>
    </location>
</feature>
<dbReference type="Proteomes" id="UP000776252">
    <property type="component" value="Unassembled WGS sequence"/>
</dbReference>
<keyword evidence="2" id="KW-0547">Nucleotide-binding</keyword>
<evidence type="ECO:0000256" key="2">
    <source>
        <dbReference type="ARBA" id="ARBA00022741"/>
    </source>
</evidence>
<dbReference type="RefSeq" id="WP_216147611.1">
    <property type="nucleotide sequence ID" value="NZ_JAHLDV010000012.1"/>
</dbReference>
<sequence>MFEQTFNKKKRIKSIFIIAIGVAIASQININFFVPGFIVTLSVVILPVFLYFYKEFNPIEILFVTGIISPLYRGVFLYFGTGNLHNTIRFIGADVLFYFSYGILFYLLYWRKKKTGITDLFISVFFCDFISNVIEISIMLHFKRYSYIMFQDLAIIAFIRTVIMICIILLLKYYKFLLINEEHEKRYRRLILMTSSVKSEIYFMNKNNADIEGVMKKAYLLYKIISEQNYPLQLKDLSLDIAKDVHEIKKDYISVIKGLEEMVGKKTDTAEVDMAKMNIKDIVNIIKTDVLKYIKTNKLNISLEFKLEDNFNVVEHFYIVCILRNLIYNSIESMDKKKNGYIKILIKRSEYDCILVVSDNGKGIKEKDIEFIFNPGFSTKFNTETGDICRGIGLAHVKGIVNDVFGGTIEVQSTAGIGTEFTIKIKEDNMEGEPV</sequence>
<reference evidence="8 9" key="1">
    <citation type="submission" date="2021-06" db="EMBL/GenBank/DDBJ databases">
        <title>Clostridia strains as spoilage organisms.</title>
        <authorList>
            <person name="Wambui J."/>
            <person name="Stephan R."/>
            <person name="Stevens M.J.A."/>
        </authorList>
    </citation>
    <scope>NUCLEOTIDE SEQUENCE [LARGE SCALE GENOMIC DNA]</scope>
    <source>
        <strain evidence="8 9">DSM 14204</strain>
    </source>
</reference>
<dbReference type="PANTHER" id="PTHR43065:SF46">
    <property type="entry name" value="C4-DICARBOXYLATE TRANSPORT SENSOR PROTEIN DCTB"/>
    <property type="match status" value="1"/>
</dbReference>
<keyword evidence="6" id="KW-0812">Transmembrane</keyword>
<dbReference type="PANTHER" id="PTHR43065">
    <property type="entry name" value="SENSOR HISTIDINE KINASE"/>
    <property type="match status" value="1"/>
</dbReference>
<keyword evidence="3" id="KW-0418">Kinase</keyword>
<evidence type="ECO:0000313" key="9">
    <source>
        <dbReference type="Proteomes" id="UP000776252"/>
    </source>
</evidence>
<protein>
    <submittedName>
        <fullName evidence="8">ATP-binding protein</fullName>
    </submittedName>
</protein>
<name>A0ABS6BUZ7_9CLOT</name>
<evidence type="ECO:0000256" key="6">
    <source>
        <dbReference type="SAM" id="Phobius"/>
    </source>
</evidence>
<keyword evidence="6" id="KW-0472">Membrane</keyword>
<feature type="transmembrane region" description="Helical" evidence="6">
    <location>
        <begin position="87"/>
        <end position="108"/>
    </location>
</feature>
<dbReference type="Pfam" id="PF02518">
    <property type="entry name" value="HATPase_c"/>
    <property type="match status" value="1"/>
</dbReference>
<dbReference type="SMART" id="SM00387">
    <property type="entry name" value="HATPase_c"/>
    <property type="match status" value="1"/>
</dbReference>
<feature type="transmembrane region" description="Helical" evidence="6">
    <location>
        <begin position="120"/>
        <end position="142"/>
    </location>
</feature>
<gene>
    <name evidence="8" type="ORF">KPL37_07910</name>
</gene>